<feature type="non-terminal residue" evidence="2">
    <location>
        <position position="1"/>
    </location>
</feature>
<organism evidence="2 3">
    <name type="scientific">Rotaria sordida</name>
    <dbReference type="NCBI Taxonomy" id="392033"/>
    <lineage>
        <taxon>Eukaryota</taxon>
        <taxon>Metazoa</taxon>
        <taxon>Spiralia</taxon>
        <taxon>Gnathifera</taxon>
        <taxon>Rotifera</taxon>
        <taxon>Eurotatoria</taxon>
        <taxon>Bdelloidea</taxon>
        <taxon>Philodinida</taxon>
        <taxon>Philodinidae</taxon>
        <taxon>Rotaria</taxon>
    </lineage>
</organism>
<sequence>DDINETKASLAKLQNDYNEALANCDKLTQTLDTLRQEHSEEIANLMNQQQTKFDSNLKELNKEQDHLNNQLEEIENQHKKTIEILKIEFENTRKEQLSALEDEYKATAKRAQDKII</sequence>
<name>A0A820IA12_9BILA</name>
<feature type="non-terminal residue" evidence="2">
    <location>
        <position position="116"/>
    </location>
</feature>
<comment type="caution">
    <text evidence="2">The sequence shown here is derived from an EMBL/GenBank/DDBJ whole genome shotgun (WGS) entry which is preliminary data.</text>
</comment>
<keyword evidence="1" id="KW-0175">Coiled coil</keyword>
<protein>
    <submittedName>
        <fullName evidence="2">Uncharacterized protein</fullName>
    </submittedName>
</protein>
<evidence type="ECO:0000313" key="3">
    <source>
        <dbReference type="Proteomes" id="UP000663823"/>
    </source>
</evidence>
<accession>A0A820IA12</accession>
<evidence type="ECO:0000256" key="1">
    <source>
        <dbReference type="SAM" id="Coils"/>
    </source>
</evidence>
<dbReference type="AlphaFoldDB" id="A0A820IA12"/>
<dbReference type="Proteomes" id="UP000663823">
    <property type="component" value="Unassembled WGS sequence"/>
</dbReference>
<gene>
    <name evidence="2" type="ORF">OTI717_LOCUS42217</name>
</gene>
<evidence type="ECO:0000313" key="2">
    <source>
        <dbReference type="EMBL" id="CAF4306734.1"/>
    </source>
</evidence>
<feature type="coiled-coil region" evidence="1">
    <location>
        <begin position="3"/>
        <end position="114"/>
    </location>
</feature>
<proteinExistence type="predicted"/>
<dbReference type="EMBL" id="CAJOAX010048907">
    <property type="protein sequence ID" value="CAF4306734.1"/>
    <property type="molecule type" value="Genomic_DNA"/>
</dbReference>
<reference evidence="2" key="1">
    <citation type="submission" date="2021-02" db="EMBL/GenBank/DDBJ databases">
        <authorList>
            <person name="Nowell W R."/>
        </authorList>
    </citation>
    <scope>NUCLEOTIDE SEQUENCE</scope>
</reference>